<protein>
    <submittedName>
        <fullName evidence="1">Phosphoribosylformylglycinamidine cyclo-ligase</fullName>
        <ecNumber evidence="1">6.3.3.1</ecNumber>
    </submittedName>
</protein>
<evidence type="ECO:0000313" key="2">
    <source>
        <dbReference type="Proteomes" id="UP000005316"/>
    </source>
</evidence>
<organism evidence="1 2">
    <name type="scientific">Sporosarcina newyorkensis 2681</name>
    <dbReference type="NCBI Taxonomy" id="1027292"/>
    <lineage>
        <taxon>Bacteria</taxon>
        <taxon>Bacillati</taxon>
        <taxon>Bacillota</taxon>
        <taxon>Bacilli</taxon>
        <taxon>Bacillales</taxon>
        <taxon>Caryophanaceae</taxon>
        <taxon>Sporosarcina</taxon>
    </lineage>
</organism>
<dbReference type="Proteomes" id="UP000005316">
    <property type="component" value="Unassembled WGS sequence"/>
</dbReference>
<keyword evidence="1" id="KW-0436">Ligase</keyword>
<dbReference type="EC" id="6.3.3.1" evidence="1"/>
<evidence type="ECO:0000313" key="1">
    <source>
        <dbReference type="EMBL" id="EGQ21065.1"/>
    </source>
</evidence>
<proteinExistence type="predicted"/>
<accession>F9DX17</accession>
<dbReference type="GO" id="GO:0004641">
    <property type="term" value="F:phosphoribosylformylglycinamidine cyclo-ligase activity"/>
    <property type="evidence" value="ECO:0007669"/>
    <property type="project" value="UniProtKB-EC"/>
</dbReference>
<comment type="caution">
    <text evidence="1">The sequence shown here is derived from an EMBL/GenBank/DDBJ whole genome shotgun (WGS) entry which is preliminary data.</text>
</comment>
<dbReference type="AlphaFoldDB" id="F9DX17"/>
<dbReference type="HOGENOM" id="CLU_2453127_0_0_9"/>
<dbReference type="EMBL" id="AFPZ01000105">
    <property type="protein sequence ID" value="EGQ21065.1"/>
    <property type="molecule type" value="Genomic_DNA"/>
</dbReference>
<reference evidence="1 2" key="1">
    <citation type="submission" date="2011-04" db="EMBL/GenBank/DDBJ databases">
        <authorList>
            <person name="Muzny D."/>
            <person name="Qin X."/>
            <person name="Deng J."/>
            <person name="Jiang H."/>
            <person name="Liu Y."/>
            <person name="Qu J."/>
            <person name="Song X.-Z."/>
            <person name="Zhang L."/>
            <person name="Thornton R."/>
            <person name="Coyle M."/>
            <person name="Francisco L."/>
            <person name="Jackson L."/>
            <person name="Javaid M."/>
            <person name="Korchina V."/>
            <person name="Kovar C."/>
            <person name="Mata R."/>
            <person name="Mathew T."/>
            <person name="Ngo R."/>
            <person name="Nguyen L."/>
            <person name="Nguyen N."/>
            <person name="Okwuonu G."/>
            <person name="Ongeri F."/>
            <person name="Pham C."/>
            <person name="Simmons D."/>
            <person name="Wilczek-Boney K."/>
            <person name="Hale W."/>
            <person name="Jakkamsetti A."/>
            <person name="Pham P."/>
            <person name="Ruth R."/>
            <person name="San Lucas F."/>
            <person name="Warren J."/>
            <person name="Zhang J."/>
            <person name="Zhao Z."/>
            <person name="Zhou C."/>
            <person name="Zhu D."/>
            <person name="Lee S."/>
            <person name="Bess C."/>
            <person name="Blankenburg K."/>
            <person name="Forbes L."/>
            <person name="Fu Q."/>
            <person name="Gubbala S."/>
            <person name="Hirani K."/>
            <person name="Jayaseelan J.C."/>
            <person name="Lara F."/>
            <person name="Munidasa M."/>
            <person name="Palculict T."/>
            <person name="Patil S."/>
            <person name="Pu L.-L."/>
            <person name="Saada N."/>
            <person name="Tang L."/>
            <person name="Weissenberger G."/>
            <person name="Zhu Y."/>
            <person name="Hemphill L."/>
            <person name="Shang Y."/>
            <person name="Youmans B."/>
            <person name="Ayvaz T."/>
            <person name="Ross M."/>
            <person name="Santibanez J."/>
            <person name="Aqrawi P."/>
            <person name="Gross S."/>
            <person name="Joshi V."/>
            <person name="Fowler G."/>
            <person name="Nazareth L."/>
            <person name="Reid J."/>
            <person name="Worley K."/>
            <person name="Petrosino J."/>
            <person name="Highlander S."/>
            <person name="Gibbs R."/>
        </authorList>
    </citation>
    <scope>NUCLEOTIDE SEQUENCE [LARGE SCALE GENOMIC DNA]</scope>
    <source>
        <strain evidence="1 2">2681</strain>
    </source>
</reference>
<name>F9DX17_9BACL</name>
<sequence>MRALIDKSIVNDMAMILTGQSEKVVGEALSLPAVATVQGNLDLMIDGFGKPIPAEDYHKIKGVSVAPGDRVLAVPIEDGHTFIVTGGVE</sequence>
<gene>
    <name evidence="1" type="primary">purM2</name>
    <name evidence="1" type="ORF">HMPREF9372_3348</name>
</gene>